<dbReference type="GO" id="GO:0020037">
    <property type="term" value="F:heme binding"/>
    <property type="evidence" value="ECO:0007669"/>
    <property type="project" value="InterPro"/>
</dbReference>
<keyword evidence="2" id="KW-0223">Dioxygenase</keyword>
<dbReference type="EMBL" id="SEOQ01000890">
    <property type="protein sequence ID" value="TFY55725.1"/>
    <property type="molecule type" value="Genomic_DNA"/>
</dbReference>
<dbReference type="GO" id="GO:0004601">
    <property type="term" value="F:peroxidase activity"/>
    <property type="evidence" value="ECO:0007669"/>
    <property type="project" value="InterPro"/>
</dbReference>
<dbReference type="PANTHER" id="PTHR11903">
    <property type="entry name" value="PROSTAGLANDIN G/H SYNTHASE"/>
    <property type="match status" value="1"/>
</dbReference>
<comment type="caution">
    <text evidence="5">The sequence shown here is derived from an EMBL/GenBank/DDBJ whole genome shotgun (WGS) entry which is preliminary data.</text>
</comment>
<evidence type="ECO:0000313" key="5">
    <source>
        <dbReference type="EMBL" id="TFY55725.1"/>
    </source>
</evidence>
<dbReference type="OrthoDB" id="823504at2759"/>
<dbReference type="InterPro" id="IPR010255">
    <property type="entry name" value="Haem_peroxidase_sf"/>
</dbReference>
<dbReference type="AlphaFoldDB" id="A0A4Y9Y046"/>
<sequence>MTLPILKPIQNGAKFLSDMAAPVDTNGARPTPSILEHDIHDLQYIAEHGDPFSLSDVPAFVDAAKNLNGVGLDDRKFLLEKLLTIMSRLPKDSPFSQKLQQFVIGMLYKDLPHPPSGYLSLPESTQATPAAVQASSSQPQQPVTYAFRSADGSNYNPLLPNLGKAKSSYARSVPSQKCLSPAGLPDPELVFDTLLKRDKFVEHPGGISSLFFAFADLVIHSIFNTNARNWTQNDVSSYLDLSPLYGNSKEEVDKLRRKDGTGRLWNDVFADSRLLLMPPSVCALLVLLSRNHNYVAEKILNINERGTYSIPPPADEAKRLAQDEE</sequence>
<dbReference type="SUPFAM" id="SSF48113">
    <property type="entry name" value="Heme-dependent peroxidases"/>
    <property type="match status" value="1"/>
</dbReference>
<dbReference type="PROSITE" id="PS50292">
    <property type="entry name" value="PEROXIDASE_3"/>
    <property type="match status" value="1"/>
</dbReference>
<dbReference type="GO" id="GO:0006631">
    <property type="term" value="P:fatty acid metabolic process"/>
    <property type="evidence" value="ECO:0007669"/>
    <property type="project" value="UniProtKB-ARBA"/>
</dbReference>
<dbReference type="STRING" id="205917.A0A4Y9Y046"/>
<dbReference type="Proteomes" id="UP000298327">
    <property type="component" value="Unassembled WGS sequence"/>
</dbReference>
<evidence type="ECO:0000256" key="4">
    <source>
        <dbReference type="ARBA" id="ARBA00023004"/>
    </source>
</evidence>
<protein>
    <submittedName>
        <fullName evidence="5">Uncharacterized protein</fullName>
    </submittedName>
</protein>
<name>A0A4Y9Y046_9AGAM</name>
<dbReference type="InterPro" id="IPR037120">
    <property type="entry name" value="Haem_peroxidase_sf_animal"/>
</dbReference>
<evidence type="ECO:0000256" key="1">
    <source>
        <dbReference type="ARBA" id="ARBA00022723"/>
    </source>
</evidence>
<gene>
    <name evidence="5" type="ORF">EVG20_g9212</name>
</gene>
<accession>A0A4Y9Y046</accession>
<dbReference type="Gene3D" id="1.10.640.10">
    <property type="entry name" value="Haem peroxidase domain superfamily, animal type"/>
    <property type="match status" value="1"/>
</dbReference>
<dbReference type="GO" id="GO:0046872">
    <property type="term" value="F:metal ion binding"/>
    <property type="evidence" value="ECO:0007669"/>
    <property type="project" value="UniProtKB-KW"/>
</dbReference>
<dbReference type="InterPro" id="IPR019791">
    <property type="entry name" value="Haem_peroxidase_animal"/>
</dbReference>
<feature type="non-terminal residue" evidence="5">
    <location>
        <position position="325"/>
    </location>
</feature>
<keyword evidence="4" id="KW-0408">Iron</keyword>
<proteinExistence type="predicted"/>
<evidence type="ECO:0000256" key="2">
    <source>
        <dbReference type="ARBA" id="ARBA00022964"/>
    </source>
</evidence>
<evidence type="ECO:0000313" key="6">
    <source>
        <dbReference type="Proteomes" id="UP000298327"/>
    </source>
</evidence>
<dbReference type="GO" id="GO:0051213">
    <property type="term" value="F:dioxygenase activity"/>
    <property type="evidence" value="ECO:0007669"/>
    <property type="project" value="UniProtKB-KW"/>
</dbReference>
<dbReference type="InterPro" id="IPR050783">
    <property type="entry name" value="Oxylipin_biosynth_metab"/>
</dbReference>
<reference evidence="5 6" key="1">
    <citation type="submission" date="2019-02" db="EMBL/GenBank/DDBJ databases">
        <title>Genome sequencing of the rare red list fungi Dentipellis fragilis.</title>
        <authorList>
            <person name="Buettner E."/>
            <person name="Kellner H."/>
        </authorList>
    </citation>
    <scope>NUCLEOTIDE SEQUENCE [LARGE SCALE GENOMIC DNA]</scope>
    <source>
        <strain evidence="5 6">DSM 105465</strain>
    </source>
</reference>
<keyword evidence="1" id="KW-0479">Metal-binding</keyword>
<organism evidence="5 6">
    <name type="scientific">Dentipellis fragilis</name>
    <dbReference type="NCBI Taxonomy" id="205917"/>
    <lineage>
        <taxon>Eukaryota</taxon>
        <taxon>Fungi</taxon>
        <taxon>Dikarya</taxon>
        <taxon>Basidiomycota</taxon>
        <taxon>Agaricomycotina</taxon>
        <taxon>Agaricomycetes</taxon>
        <taxon>Russulales</taxon>
        <taxon>Hericiaceae</taxon>
        <taxon>Dentipellis</taxon>
    </lineage>
</organism>
<keyword evidence="6" id="KW-1185">Reference proteome</keyword>
<dbReference type="GO" id="GO:0006979">
    <property type="term" value="P:response to oxidative stress"/>
    <property type="evidence" value="ECO:0007669"/>
    <property type="project" value="InterPro"/>
</dbReference>
<evidence type="ECO:0000256" key="3">
    <source>
        <dbReference type="ARBA" id="ARBA00023002"/>
    </source>
</evidence>
<dbReference type="PANTHER" id="PTHR11903:SF37">
    <property type="entry name" value="PSI-PRODUCING OXYGENASE A"/>
    <property type="match status" value="1"/>
</dbReference>
<keyword evidence="3" id="KW-0560">Oxidoreductase</keyword>